<dbReference type="Proteomes" id="UP000663870">
    <property type="component" value="Unassembled WGS sequence"/>
</dbReference>
<dbReference type="EMBL" id="CAJNOL010000056">
    <property type="protein sequence ID" value="CAF0798331.1"/>
    <property type="molecule type" value="Genomic_DNA"/>
</dbReference>
<evidence type="ECO:0000313" key="3">
    <source>
        <dbReference type="Proteomes" id="UP000663870"/>
    </source>
</evidence>
<evidence type="ECO:0000259" key="1">
    <source>
        <dbReference type="Pfam" id="PF10551"/>
    </source>
</evidence>
<proteinExistence type="predicted"/>
<comment type="caution">
    <text evidence="2">The sequence shown here is derived from an EMBL/GenBank/DDBJ whole genome shotgun (WGS) entry which is preliminary data.</text>
</comment>
<gene>
    <name evidence="2" type="ORF">JXQ802_LOCUS4092</name>
</gene>
<evidence type="ECO:0000313" key="2">
    <source>
        <dbReference type="EMBL" id="CAF0798331.1"/>
    </source>
</evidence>
<organism evidence="2 3">
    <name type="scientific">Rotaria sordida</name>
    <dbReference type="NCBI Taxonomy" id="392033"/>
    <lineage>
        <taxon>Eukaryota</taxon>
        <taxon>Metazoa</taxon>
        <taxon>Spiralia</taxon>
        <taxon>Gnathifera</taxon>
        <taxon>Rotifera</taxon>
        <taxon>Eurotatoria</taxon>
        <taxon>Bdelloidea</taxon>
        <taxon>Philodinida</taxon>
        <taxon>Philodinidae</taxon>
        <taxon>Rotaria</taxon>
    </lineage>
</organism>
<dbReference type="InterPro" id="IPR018289">
    <property type="entry name" value="MULE_transposase_dom"/>
</dbReference>
<sequence length="100" mass="11362">MSQHIHADATYKLIWQGFSVLIIGTTDFNKALHPFDLARCSNEKTTYFEFIFNSIQIGMQKINKALLKSTILISDAANSIKNAFKNIFNYSYSQIMCGCI</sequence>
<reference evidence="2" key="1">
    <citation type="submission" date="2021-02" db="EMBL/GenBank/DDBJ databases">
        <authorList>
            <person name="Nowell W R."/>
        </authorList>
    </citation>
    <scope>NUCLEOTIDE SEQUENCE</scope>
</reference>
<accession>A0A813SRV6</accession>
<dbReference type="Pfam" id="PF10551">
    <property type="entry name" value="MULE"/>
    <property type="match status" value="1"/>
</dbReference>
<name>A0A813SRV6_9BILA</name>
<keyword evidence="3" id="KW-1185">Reference proteome</keyword>
<feature type="domain" description="MULE transposase" evidence="1">
    <location>
        <begin position="5"/>
        <end position="97"/>
    </location>
</feature>
<protein>
    <recommendedName>
        <fullName evidence="1">MULE transposase domain-containing protein</fullName>
    </recommendedName>
</protein>
<dbReference type="AlphaFoldDB" id="A0A813SRV6"/>